<reference evidence="3" key="1">
    <citation type="journal article" date="2014" name="Front. Microbiol.">
        <title>High frequency of phylogenetically diverse reductive dehalogenase-homologous genes in deep subseafloor sedimentary metagenomes.</title>
        <authorList>
            <person name="Kawai M."/>
            <person name="Futagami T."/>
            <person name="Toyoda A."/>
            <person name="Takaki Y."/>
            <person name="Nishi S."/>
            <person name="Hori S."/>
            <person name="Arai W."/>
            <person name="Tsubouchi T."/>
            <person name="Morono Y."/>
            <person name="Uchiyama I."/>
            <person name="Ito T."/>
            <person name="Fujiyama A."/>
            <person name="Inagaki F."/>
            <person name="Takami H."/>
        </authorList>
    </citation>
    <scope>NUCLEOTIDE SEQUENCE</scope>
    <source>
        <strain evidence="3">Expedition CK06-06</strain>
    </source>
</reference>
<accession>X0YAN0</accession>
<dbReference type="InterPro" id="IPR013974">
    <property type="entry name" value="SAF"/>
</dbReference>
<dbReference type="GO" id="GO:0016829">
    <property type="term" value="F:lyase activity"/>
    <property type="evidence" value="ECO:0007669"/>
    <property type="project" value="UniProtKB-KW"/>
</dbReference>
<organism evidence="3">
    <name type="scientific">marine sediment metagenome</name>
    <dbReference type="NCBI Taxonomy" id="412755"/>
    <lineage>
        <taxon>unclassified sequences</taxon>
        <taxon>metagenomes</taxon>
        <taxon>ecological metagenomes</taxon>
    </lineage>
</organism>
<dbReference type="InterPro" id="IPR052172">
    <property type="entry name" value="UxaA_altronate/galactarate_dh"/>
</dbReference>
<proteinExistence type="predicted"/>
<dbReference type="Gene3D" id="2.30.130.110">
    <property type="match status" value="1"/>
</dbReference>
<dbReference type="CDD" id="cd11613">
    <property type="entry name" value="SAF_AH_GD"/>
    <property type="match status" value="1"/>
</dbReference>
<comment type="caution">
    <text evidence="3">The sequence shown here is derived from an EMBL/GenBank/DDBJ whole genome shotgun (WGS) entry which is preliminary data.</text>
</comment>
<feature type="domain" description="SAF" evidence="2">
    <location>
        <begin position="5"/>
        <end position="82"/>
    </location>
</feature>
<dbReference type="GO" id="GO:0019698">
    <property type="term" value="P:D-galacturonate catabolic process"/>
    <property type="evidence" value="ECO:0007669"/>
    <property type="project" value="TreeGrafter"/>
</dbReference>
<sequence length="97" mass="10796">MDAKDNVATALTRIESGDTVMIASSSQNKVCEIKVTEAIPFGHKLAIAAIRKGDKVIKYGELIGRASRDIGPNDYVHFHNVESNRIQMPKAWFRKEP</sequence>
<evidence type="ECO:0000259" key="2">
    <source>
        <dbReference type="SMART" id="SM00858"/>
    </source>
</evidence>
<dbReference type="Pfam" id="PF08666">
    <property type="entry name" value="SAF"/>
    <property type="match status" value="1"/>
</dbReference>
<dbReference type="AlphaFoldDB" id="X0YAN0"/>
<dbReference type="SMART" id="SM00858">
    <property type="entry name" value="SAF"/>
    <property type="match status" value="1"/>
</dbReference>
<keyword evidence="1" id="KW-0456">Lyase</keyword>
<name>X0YAN0_9ZZZZ</name>
<evidence type="ECO:0000313" key="3">
    <source>
        <dbReference type="EMBL" id="GAG45788.1"/>
    </source>
</evidence>
<gene>
    <name evidence="3" type="ORF">S01H1_81866</name>
</gene>
<dbReference type="EMBL" id="BARS01055449">
    <property type="protein sequence ID" value="GAG45788.1"/>
    <property type="molecule type" value="Genomic_DNA"/>
</dbReference>
<dbReference type="PANTHER" id="PTHR30536:SF5">
    <property type="entry name" value="ALTRONATE DEHYDRATASE"/>
    <property type="match status" value="1"/>
</dbReference>
<protein>
    <recommendedName>
        <fullName evidence="2">SAF domain-containing protein</fullName>
    </recommendedName>
</protein>
<dbReference type="PANTHER" id="PTHR30536">
    <property type="entry name" value="ALTRONATE/GALACTARATE DEHYDRATASE"/>
    <property type="match status" value="1"/>
</dbReference>
<evidence type="ECO:0000256" key="1">
    <source>
        <dbReference type="ARBA" id="ARBA00023239"/>
    </source>
</evidence>
<dbReference type="InterPro" id="IPR044144">
    <property type="entry name" value="SAF_UxaA/GarD"/>
</dbReference>